<dbReference type="InterPro" id="IPR005467">
    <property type="entry name" value="His_kinase_dom"/>
</dbReference>
<evidence type="ECO:0000259" key="19">
    <source>
        <dbReference type="PROSITE" id="PS50110"/>
    </source>
</evidence>
<dbReference type="SUPFAM" id="SSF55785">
    <property type="entry name" value="PYP-like sensor domain (PAS domain)"/>
    <property type="match status" value="1"/>
</dbReference>
<dbReference type="GO" id="GO:0005886">
    <property type="term" value="C:plasma membrane"/>
    <property type="evidence" value="ECO:0007669"/>
    <property type="project" value="UniProtKB-SubCell"/>
</dbReference>
<evidence type="ECO:0000256" key="16">
    <source>
        <dbReference type="SAM" id="MobiDB-lite"/>
    </source>
</evidence>
<dbReference type="InterPro" id="IPR004358">
    <property type="entry name" value="Sig_transdc_His_kin-like_C"/>
</dbReference>
<evidence type="ECO:0000256" key="9">
    <source>
        <dbReference type="ARBA" id="ARBA00022777"/>
    </source>
</evidence>
<evidence type="ECO:0000259" key="21">
    <source>
        <dbReference type="PROSITE" id="PS50894"/>
    </source>
</evidence>
<dbReference type="SUPFAM" id="SSF52172">
    <property type="entry name" value="CheY-like"/>
    <property type="match status" value="1"/>
</dbReference>
<dbReference type="CDD" id="cd16922">
    <property type="entry name" value="HATPase_EvgS-ArcB-TorS-like"/>
    <property type="match status" value="1"/>
</dbReference>
<keyword evidence="12" id="KW-0902">Two-component regulatory system</keyword>
<dbReference type="GO" id="GO:0000155">
    <property type="term" value="F:phosphorelay sensor kinase activity"/>
    <property type="evidence" value="ECO:0007669"/>
    <property type="project" value="InterPro"/>
</dbReference>
<dbReference type="Pfam" id="PF08448">
    <property type="entry name" value="PAS_4"/>
    <property type="match status" value="1"/>
</dbReference>
<dbReference type="PROSITE" id="PS50110">
    <property type="entry name" value="RESPONSE_REGULATORY"/>
    <property type="match status" value="1"/>
</dbReference>
<feature type="compositionally biased region" description="Gly residues" evidence="16">
    <location>
        <begin position="670"/>
        <end position="681"/>
    </location>
</feature>
<keyword evidence="4" id="KW-1003">Cell membrane</keyword>
<dbReference type="Pfam" id="PF00512">
    <property type="entry name" value="HisKA"/>
    <property type="match status" value="1"/>
</dbReference>
<evidence type="ECO:0000256" key="2">
    <source>
        <dbReference type="ARBA" id="ARBA00004429"/>
    </source>
</evidence>
<dbReference type="InterPro" id="IPR003594">
    <property type="entry name" value="HATPase_dom"/>
</dbReference>
<keyword evidence="10" id="KW-0067">ATP-binding</keyword>
<keyword evidence="13 17" id="KW-0472">Membrane</keyword>
<dbReference type="Gene3D" id="3.30.450.20">
    <property type="entry name" value="PAS domain"/>
    <property type="match status" value="1"/>
</dbReference>
<dbReference type="EMBL" id="CABPST010000016">
    <property type="protein sequence ID" value="VVE90511.1"/>
    <property type="molecule type" value="Genomic_DNA"/>
</dbReference>
<keyword evidence="11 17" id="KW-1133">Transmembrane helix</keyword>
<organism evidence="22 23">
    <name type="scientific">Pandoraea bronchicola</name>
    <dbReference type="NCBI Taxonomy" id="2508287"/>
    <lineage>
        <taxon>Bacteria</taxon>
        <taxon>Pseudomonadati</taxon>
        <taxon>Pseudomonadota</taxon>
        <taxon>Betaproteobacteria</taxon>
        <taxon>Burkholderiales</taxon>
        <taxon>Burkholderiaceae</taxon>
        <taxon>Pandoraea</taxon>
    </lineage>
</organism>
<dbReference type="PRINTS" id="PR00344">
    <property type="entry name" value="BCTRLSENSOR"/>
</dbReference>
<keyword evidence="6 15" id="KW-0597">Phosphoprotein</keyword>
<dbReference type="InterPro" id="IPR036890">
    <property type="entry name" value="HATPase_C_sf"/>
</dbReference>
<evidence type="ECO:0000256" key="4">
    <source>
        <dbReference type="ARBA" id="ARBA00022475"/>
    </source>
</evidence>
<keyword evidence="23" id="KW-1185">Reference proteome</keyword>
<dbReference type="SMART" id="SM00448">
    <property type="entry name" value="REC"/>
    <property type="match status" value="1"/>
</dbReference>
<reference evidence="22 23" key="1">
    <citation type="submission" date="2019-08" db="EMBL/GenBank/DDBJ databases">
        <authorList>
            <person name="Peeters C."/>
        </authorList>
    </citation>
    <scope>NUCLEOTIDE SEQUENCE [LARGE SCALE GENOMIC DNA]</scope>
    <source>
        <strain evidence="22 23">LMG 20603</strain>
    </source>
</reference>
<dbReference type="SUPFAM" id="SSF47226">
    <property type="entry name" value="Histidine-containing phosphotransfer domain, HPT domain"/>
    <property type="match status" value="1"/>
</dbReference>
<sequence length="681" mass="72361">MPDWTVVFVPLLVVSLVFAVVWLCVERSRRRGAERALTFQKELQAMVMDATPTPILVQDRQGRYLAVNPAFEDALGLRADQLIGRPVSDAGMLDSHGWAKLRNSLQQVFATGVRVKDSIHFMTADGERREALYWVRACVSTSGRIDAVLAAFLDVSDLRRMERAAEAASAAKDTLLATVSHELRTPLSGVVGLLELLGVADIGSENQRLVGTARAAAGILTSILDDVLTYSAAIHGKPALRIAPVSIDCVSREIGQLVAPTAHKKGLDFEVNLSAALAPAYMADPRRVGQILLNLLGNAVKFTEVGGVSLRVFSEAAAPGHETVLFEVSDTGIGIDPSERTRVFSPFVRGKGAGHEVGGVGLGLAVTHGLVKAMGGEILVTERDGGGTTMLVSLPLAIAVDELAATDALRPDVDMEPDPVTGAAAPMHLLVVENEALNRDLLKLQISRLGMTCDAVEDATQALHQLTLVNYDAVITDCTMPGMSGVELIARLRQFPACHHLPVYALTANATPSLRQACMDAGADEVLIKPVDLATLRAVLAQSRMSDPALERAREALSLSENPELKRRFLNSLSEIRASLATLDQEQDQSRIGELAHRAAGAAAWFGLHGLAQIARETEDSVLAGMRGKPLAEMTISLSCAIATSIAQVAGPESGTSVPADIRGYPEENGGVGGEIPGRNE</sequence>
<feature type="modified residue" description="4-aspartylphosphate" evidence="15">
    <location>
        <position position="477"/>
    </location>
</feature>
<evidence type="ECO:0000256" key="17">
    <source>
        <dbReference type="SAM" id="Phobius"/>
    </source>
</evidence>
<evidence type="ECO:0000313" key="23">
    <source>
        <dbReference type="Proteomes" id="UP000382040"/>
    </source>
</evidence>
<dbReference type="RefSeq" id="WP_174978028.1">
    <property type="nucleotide sequence ID" value="NZ_CABPST010000016.1"/>
</dbReference>
<dbReference type="NCBIfam" id="TIGR00229">
    <property type="entry name" value="sensory_box"/>
    <property type="match status" value="1"/>
</dbReference>
<dbReference type="Pfam" id="PF01627">
    <property type="entry name" value="Hpt"/>
    <property type="match status" value="1"/>
</dbReference>
<evidence type="ECO:0000256" key="3">
    <source>
        <dbReference type="ARBA" id="ARBA00012438"/>
    </source>
</evidence>
<evidence type="ECO:0000256" key="1">
    <source>
        <dbReference type="ARBA" id="ARBA00000085"/>
    </source>
</evidence>
<dbReference type="Gene3D" id="3.40.50.2300">
    <property type="match status" value="1"/>
</dbReference>
<evidence type="ECO:0000256" key="15">
    <source>
        <dbReference type="PROSITE-ProRule" id="PRU00169"/>
    </source>
</evidence>
<keyword evidence="9 22" id="KW-0418">Kinase</keyword>
<keyword evidence="5" id="KW-0997">Cell inner membrane</keyword>
<feature type="modified residue" description="Phosphohistidine" evidence="14">
    <location>
        <position position="597"/>
    </location>
</feature>
<dbReference type="InterPro" id="IPR036641">
    <property type="entry name" value="HPT_dom_sf"/>
</dbReference>
<dbReference type="Gene3D" id="1.10.287.130">
    <property type="match status" value="1"/>
</dbReference>
<evidence type="ECO:0000256" key="6">
    <source>
        <dbReference type="ARBA" id="ARBA00022553"/>
    </source>
</evidence>
<dbReference type="Pfam" id="PF02518">
    <property type="entry name" value="HATPase_c"/>
    <property type="match status" value="1"/>
</dbReference>
<dbReference type="SUPFAM" id="SSF47384">
    <property type="entry name" value="Homodimeric domain of signal transducing histidine kinase"/>
    <property type="match status" value="1"/>
</dbReference>
<feature type="domain" description="HPt" evidence="21">
    <location>
        <begin position="558"/>
        <end position="653"/>
    </location>
</feature>
<dbReference type="EC" id="2.7.13.3" evidence="3"/>
<dbReference type="InterPro" id="IPR036097">
    <property type="entry name" value="HisK_dim/P_sf"/>
</dbReference>
<dbReference type="InterPro" id="IPR013656">
    <property type="entry name" value="PAS_4"/>
</dbReference>
<feature type="transmembrane region" description="Helical" evidence="17">
    <location>
        <begin position="6"/>
        <end position="25"/>
    </location>
</feature>
<keyword evidence="7" id="KW-0808">Transferase</keyword>
<dbReference type="PROSITE" id="PS50894">
    <property type="entry name" value="HPT"/>
    <property type="match status" value="1"/>
</dbReference>
<dbReference type="CDD" id="cd00130">
    <property type="entry name" value="PAS"/>
    <property type="match status" value="1"/>
</dbReference>
<dbReference type="CDD" id="cd17546">
    <property type="entry name" value="REC_hyHK_CKI1_RcsC-like"/>
    <property type="match status" value="1"/>
</dbReference>
<dbReference type="SMART" id="SM00091">
    <property type="entry name" value="PAS"/>
    <property type="match status" value="1"/>
</dbReference>
<gene>
    <name evidence="22" type="ORF">PBR20603_04496</name>
</gene>
<feature type="domain" description="Response regulatory" evidence="19">
    <location>
        <begin position="428"/>
        <end position="544"/>
    </location>
</feature>
<evidence type="ECO:0000259" key="18">
    <source>
        <dbReference type="PROSITE" id="PS50109"/>
    </source>
</evidence>
<accession>A0A5E5BW15</accession>
<dbReference type="AlphaFoldDB" id="A0A5E5BW15"/>
<dbReference type="PROSITE" id="PS50109">
    <property type="entry name" value="HIS_KIN"/>
    <property type="match status" value="1"/>
</dbReference>
<dbReference type="InterPro" id="IPR001789">
    <property type="entry name" value="Sig_transdc_resp-reg_receiver"/>
</dbReference>
<keyword evidence="8 17" id="KW-0812">Transmembrane</keyword>
<dbReference type="Gene3D" id="1.20.120.160">
    <property type="entry name" value="HPT domain"/>
    <property type="match status" value="1"/>
</dbReference>
<keyword evidence="10" id="KW-0547">Nucleotide-binding</keyword>
<dbReference type="InterPro" id="IPR000014">
    <property type="entry name" value="PAS"/>
</dbReference>
<evidence type="ECO:0000256" key="13">
    <source>
        <dbReference type="ARBA" id="ARBA00023136"/>
    </source>
</evidence>
<evidence type="ECO:0000259" key="20">
    <source>
        <dbReference type="PROSITE" id="PS50112"/>
    </source>
</evidence>
<evidence type="ECO:0000256" key="11">
    <source>
        <dbReference type="ARBA" id="ARBA00022989"/>
    </source>
</evidence>
<evidence type="ECO:0000256" key="10">
    <source>
        <dbReference type="ARBA" id="ARBA00022840"/>
    </source>
</evidence>
<proteinExistence type="predicted"/>
<evidence type="ECO:0000256" key="7">
    <source>
        <dbReference type="ARBA" id="ARBA00022679"/>
    </source>
</evidence>
<evidence type="ECO:0000313" key="22">
    <source>
        <dbReference type="EMBL" id="VVE90511.1"/>
    </source>
</evidence>
<dbReference type="SUPFAM" id="SSF55874">
    <property type="entry name" value="ATPase domain of HSP90 chaperone/DNA topoisomerase II/histidine kinase"/>
    <property type="match status" value="1"/>
</dbReference>
<evidence type="ECO:0000256" key="8">
    <source>
        <dbReference type="ARBA" id="ARBA00022692"/>
    </source>
</evidence>
<dbReference type="PANTHER" id="PTHR43047">
    <property type="entry name" value="TWO-COMPONENT HISTIDINE PROTEIN KINASE"/>
    <property type="match status" value="1"/>
</dbReference>
<dbReference type="InterPro" id="IPR011006">
    <property type="entry name" value="CheY-like_superfamily"/>
</dbReference>
<dbReference type="SMART" id="SM00387">
    <property type="entry name" value="HATPase_c"/>
    <property type="match status" value="1"/>
</dbReference>
<name>A0A5E5BW15_9BURK</name>
<dbReference type="InterPro" id="IPR003661">
    <property type="entry name" value="HisK_dim/P_dom"/>
</dbReference>
<dbReference type="SMART" id="SM00388">
    <property type="entry name" value="HisKA"/>
    <property type="match status" value="1"/>
</dbReference>
<dbReference type="Pfam" id="PF00072">
    <property type="entry name" value="Response_reg"/>
    <property type="match status" value="1"/>
</dbReference>
<dbReference type="PROSITE" id="PS50112">
    <property type="entry name" value="PAS"/>
    <property type="match status" value="1"/>
</dbReference>
<evidence type="ECO:0000256" key="5">
    <source>
        <dbReference type="ARBA" id="ARBA00022519"/>
    </source>
</evidence>
<comment type="catalytic activity">
    <reaction evidence="1">
        <text>ATP + protein L-histidine = ADP + protein N-phospho-L-histidine.</text>
        <dbReference type="EC" id="2.7.13.3"/>
    </reaction>
</comment>
<dbReference type="CDD" id="cd00082">
    <property type="entry name" value="HisKA"/>
    <property type="match status" value="1"/>
</dbReference>
<dbReference type="Proteomes" id="UP000382040">
    <property type="component" value="Unassembled WGS sequence"/>
</dbReference>
<dbReference type="InterPro" id="IPR035965">
    <property type="entry name" value="PAS-like_dom_sf"/>
</dbReference>
<feature type="domain" description="PAS" evidence="20">
    <location>
        <begin position="40"/>
        <end position="112"/>
    </location>
</feature>
<evidence type="ECO:0000256" key="12">
    <source>
        <dbReference type="ARBA" id="ARBA00023012"/>
    </source>
</evidence>
<protein>
    <recommendedName>
        <fullName evidence="3">histidine kinase</fullName>
        <ecNumber evidence="3">2.7.13.3</ecNumber>
    </recommendedName>
</protein>
<comment type="subcellular location">
    <subcellularLocation>
        <location evidence="2">Cell inner membrane</location>
        <topology evidence="2">Multi-pass membrane protein</topology>
    </subcellularLocation>
</comment>
<feature type="region of interest" description="Disordered" evidence="16">
    <location>
        <begin position="652"/>
        <end position="681"/>
    </location>
</feature>
<feature type="domain" description="Histidine kinase" evidence="18">
    <location>
        <begin position="178"/>
        <end position="398"/>
    </location>
</feature>
<evidence type="ECO:0000256" key="14">
    <source>
        <dbReference type="PROSITE-ProRule" id="PRU00110"/>
    </source>
</evidence>
<dbReference type="Gene3D" id="3.30.565.10">
    <property type="entry name" value="Histidine kinase-like ATPase, C-terminal domain"/>
    <property type="match status" value="1"/>
</dbReference>
<dbReference type="InterPro" id="IPR008207">
    <property type="entry name" value="Sig_transdc_His_kin_Hpt_dom"/>
</dbReference>